<dbReference type="InterPro" id="IPR028098">
    <property type="entry name" value="Glyco_trans_4-like_N"/>
</dbReference>
<name>A0AB39CHI2_9BURK</name>
<dbReference type="PANTHER" id="PTHR12526">
    <property type="entry name" value="GLYCOSYLTRANSFERASE"/>
    <property type="match status" value="1"/>
</dbReference>
<proteinExistence type="predicted"/>
<gene>
    <name evidence="5" type="ORF">ABRY99_10475</name>
</gene>
<feature type="domain" description="Glycosyl transferase family 1" evidence="3">
    <location>
        <begin position="172"/>
        <end position="336"/>
    </location>
</feature>
<protein>
    <submittedName>
        <fullName evidence="5">Glycosyltransferase family 4 protein</fullName>
        <ecNumber evidence="5">2.4.-.-</ecNumber>
    </submittedName>
</protein>
<feature type="domain" description="Glycosyltransferase subfamily 4-like N-terminal" evidence="4">
    <location>
        <begin position="17"/>
        <end position="162"/>
    </location>
</feature>
<evidence type="ECO:0000259" key="4">
    <source>
        <dbReference type="Pfam" id="PF13439"/>
    </source>
</evidence>
<reference evidence="5" key="1">
    <citation type="submission" date="2024-05" db="EMBL/GenBank/DDBJ databases">
        <authorList>
            <person name="Luo Y.-C."/>
            <person name="Nicholds J."/>
            <person name="Mortimer T."/>
            <person name="Maboni G."/>
        </authorList>
    </citation>
    <scope>NUCLEOTIDE SEQUENCE</scope>
    <source>
        <strain evidence="5">153920</strain>
    </source>
</reference>
<dbReference type="InterPro" id="IPR001296">
    <property type="entry name" value="Glyco_trans_1"/>
</dbReference>
<keyword evidence="2 5" id="KW-0808">Transferase</keyword>
<keyword evidence="1 5" id="KW-0328">Glycosyltransferase</keyword>
<dbReference type="Pfam" id="PF00534">
    <property type="entry name" value="Glycos_transf_1"/>
    <property type="match status" value="1"/>
</dbReference>
<dbReference type="CDD" id="cd03801">
    <property type="entry name" value="GT4_PimA-like"/>
    <property type="match status" value="1"/>
</dbReference>
<dbReference type="RefSeq" id="WP_368643156.1">
    <property type="nucleotide sequence ID" value="NZ_CP158252.1"/>
</dbReference>
<sequence length="366" mass="39757">MRPLRILHAEAATGFAGQERYIFRLMHALRERGHVVQAVCQPHAQLARELRQAGFQVDAMEMDGPWNYLKGLPHLVGLLRRGAFDVVNTHSRRETLLVGAAARLAGVPLVVRTRHLAKPVGSLLSYTRVPKRVIAPSEFVRRHLIDRGVPPGHVAVVPPAVDFPDPMPQPVLRAELGLDAQAVIVGSVGVLRTEKGHEQLIEAMQPLLGRYPHVHLVIVGGGDAALSRLRGQAASAGMAGRIHLLGARSDVPALLPDFDVFALATHIEASGTAFVEAGAAGLPVVGTRVGGVPEMMREDESGLLVPLFDIPALTAALDRLITDPALRRRMGQAGRRYCLEEGRFTRAALGERTETCYRHWLEELAP</sequence>
<dbReference type="AlphaFoldDB" id="A0AB39CHI2"/>
<evidence type="ECO:0000259" key="3">
    <source>
        <dbReference type="Pfam" id="PF00534"/>
    </source>
</evidence>
<dbReference type="GO" id="GO:0016757">
    <property type="term" value="F:glycosyltransferase activity"/>
    <property type="evidence" value="ECO:0007669"/>
    <property type="project" value="UniProtKB-KW"/>
</dbReference>
<dbReference type="PANTHER" id="PTHR12526:SF510">
    <property type="entry name" value="D-INOSITOL 3-PHOSPHATE GLYCOSYLTRANSFERASE"/>
    <property type="match status" value="1"/>
</dbReference>
<evidence type="ECO:0000313" key="5">
    <source>
        <dbReference type="EMBL" id="XDJ41363.1"/>
    </source>
</evidence>
<dbReference type="SUPFAM" id="SSF53756">
    <property type="entry name" value="UDP-Glycosyltransferase/glycogen phosphorylase"/>
    <property type="match status" value="1"/>
</dbReference>
<accession>A0AB39CHI2</accession>
<organism evidence="5">
    <name type="scientific">Castellaniella ginsengisoli</name>
    <dbReference type="NCBI Taxonomy" id="546114"/>
    <lineage>
        <taxon>Bacteria</taxon>
        <taxon>Pseudomonadati</taxon>
        <taxon>Pseudomonadota</taxon>
        <taxon>Betaproteobacteria</taxon>
        <taxon>Burkholderiales</taxon>
        <taxon>Alcaligenaceae</taxon>
        <taxon>Castellaniella</taxon>
    </lineage>
</organism>
<dbReference type="EMBL" id="CP158252">
    <property type="protein sequence ID" value="XDJ41363.1"/>
    <property type="molecule type" value="Genomic_DNA"/>
</dbReference>
<evidence type="ECO:0000256" key="1">
    <source>
        <dbReference type="ARBA" id="ARBA00022676"/>
    </source>
</evidence>
<dbReference type="EC" id="2.4.-.-" evidence="5"/>
<dbReference type="Pfam" id="PF13439">
    <property type="entry name" value="Glyco_transf_4"/>
    <property type="match status" value="1"/>
</dbReference>
<evidence type="ECO:0000256" key="2">
    <source>
        <dbReference type="ARBA" id="ARBA00022679"/>
    </source>
</evidence>
<dbReference type="Gene3D" id="3.40.50.2000">
    <property type="entry name" value="Glycogen Phosphorylase B"/>
    <property type="match status" value="2"/>
</dbReference>